<dbReference type="Proteomes" id="UP000019483">
    <property type="component" value="Unassembled WGS sequence"/>
</dbReference>
<evidence type="ECO:0000313" key="2">
    <source>
        <dbReference type="EMBL" id="ETA67178.1"/>
    </source>
</evidence>
<organism evidence="2 3">
    <name type="scientific">Methanolobus tindarius DSM 2278</name>
    <dbReference type="NCBI Taxonomy" id="1090322"/>
    <lineage>
        <taxon>Archaea</taxon>
        <taxon>Methanobacteriati</taxon>
        <taxon>Methanobacteriota</taxon>
        <taxon>Stenosarchaea group</taxon>
        <taxon>Methanomicrobia</taxon>
        <taxon>Methanosarcinales</taxon>
        <taxon>Methanosarcinaceae</taxon>
        <taxon>Methanolobus</taxon>
    </lineage>
</organism>
<feature type="transmembrane region" description="Helical" evidence="1">
    <location>
        <begin position="306"/>
        <end position="326"/>
    </location>
</feature>
<keyword evidence="1" id="KW-1133">Transmembrane helix</keyword>
<gene>
    <name evidence="2" type="ORF">MettiDRAFT_0591</name>
</gene>
<comment type="caution">
    <text evidence="2">The sequence shown here is derived from an EMBL/GenBank/DDBJ whole genome shotgun (WGS) entry which is preliminary data.</text>
</comment>
<dbReference type="EMBL" id="AZAJ01000001">
    <property type="protein sequence ID" value="ETA67178.1"/>
    <property type="molecule type" value="Genomic_DNA"/>
</dbReference>
<evidence type="ECO:0000256" key="1">
    <source>
        <dbReference type="SAM" id="Phobius"/>
    </source>
</evidence>
<protein>
    <submittedName>
        <fullName evidence="2">Uncharacterized protein</fullName>
    </submittedName>
</protein>
<evidence type="ECO:0000313" key="3">
    <source>
        <dbReference type="Proteomes" id="UP000019483"/>
    </source>
</evidence>
<name>W9DPJ9_METTI</name>
<sequence length="348" mass="40471">MYTKSSQYNLNDVLFMPDRSGEEKFFKKIKNSMLSSCMSAEDIITRYGLESNCFRIYIPYYYFRLSYRVKVEYIAYYIKTRFVSESVKKRDEKGKTIIVNEVKPRHEKDFFQKIGTYPGKIQHSTIATDLTSSIDKDINTREIISFIVKNEVPFSDIKYSGQKYGNFKMIPFGFEPHEFKNQFDNYVGERLLDGIKLQGDGQRDVNVQDFVSENLECLGLYNPFMIYTYRYKDKQYVIIMNCFNGKTYNNGKPRNLKMDGKLALNFAGIYVAGTGLILCLIVLYSFVVGMNNSVDWINVLENKLTIHIGDALFLPMLIGSLYVGYVKSSMKRDKSKIVNKYCKEKGLF</sequence>
<accession>W9DPJ9</accession>
<dbReference type="AlphaFoldDB" id="W9DPJ9"/>
<keyword evidence="1" id="KW-0812">Transmembrane</keyword>
<proteinExistence type="predicted"/>
<keyword evidence="3" id="KW-1185">Reference proteome</keyword>
<reference evidence="2 3" key="1">
    <citation type="submission" date="2013-08" db="EMBL/GenBank/DDBJ databases">
        <authorList>
            <consortium name="DOE Joint Genome Institute"/>
            <person name="Eisen J."/>
            <person name="Huntemann M."/>
            <person name="Han J."/>
            <person name="Chen A."/>
            <person name="Kyrpides N."/>
            <person name="Mavromatis K."/>
            <person name="Markowitz V."/>
            <person name="Palaniappan K."/>
            <person name="Ivanova N."/>
            <person name="Schaumberg A."/>
            <person name="Pati A."/>
            <person name="Liolios K."/>
            <person name="Nordberg H.P."/>
            <person name="Cantor M.N."/>
            <person name="Hua S.X."/>
            <person name="Woyke T."/>
        </authorList>
    </citation>
    <scope>NUCLEOTIDE SEQUENCE [LARGE SCALE GENOMIC DNA]</scope>
    <source>
        <strain evidence="2 3">DSM 2278</strain>
    </source>
</reference>
<dbReference type="STRING" id="1090322.MettiDRAFT_0591"/>
<keyword evidence="1" id="KW-0472">Membrane</keyword>
<feature type="transmembrane region" description="Helical" evidence="1">
    <location>
        <begin position="262"/>
        <end position="286"/>
    </location>
</feature>